<reference evidence="1" key="1">
    <citation type="journal article" date="2020" name="mSystems">
        <title>Genome- and Community-Level Interaction Insights into Carbon Utilization and Element Cycling Functions of Hydrothermarchaeota in Hydrothermal Sediment.</title>
        <authorList>
            <person name="Zhou Z."/>
            <person name="Liu Y."/>
            <person name="Xu W."/>
            <person name="Pan J."/>
            <person name="Luo Z.H."/>
            <person name="Li M."/>
        </authorList>
    </citation>
    <scope>NUCLEOTIDE SEQUENCE [LARGE SCALE GENOMIC DNA]</scope>
    <source>
        <strain evidence="1">SpSt-265</strain>
        <strain evidence="2">SpSt-465</strain>
    </source>
</reference>
<dbReference type="EMBL" id="DSLG01000003">
    <property type="protein sequence ID" value="HEA86943.1"/>
    <property type="molecule type" value="Genomic_DNA"/>
</dbReference>
<dbReference type="AlphaFoldDB" id="A0A7C1NC29"/>
<organism evidence="1">
    <name type="scientific">candidate division WOR-3 bacterium</name>
    <dbReference type="NCBI Taxonomy" id="2052148"/>
    <lineage>
        <taxon>Bacteria</taxon>
        <taxon>Bacteria division WOR-3</taxon>
    </lineage>
</organism>
<protein>
    <submittedName>
        <fullName evidence="1">Uncharacterized protein</fullName>
    </submittedName>
</protein>
<dbReference type="EMBL" id="DSTU01000003">
    <property type="protein sequence ID" value="HFJ53368.1"/>
    <property type="molecule type" value="Genomic_DNA"/>
</dbReference>
<sequence>MRSARLLVLLLVGVLAVSGFGLELKGKVTRLWEHNSFTIETRSEETVLWFDLPKNSRIMVLVEAGGVDPRRVPVNSSAPLTLKGMKEWRITVKWDSIDCEWGVRLVKGEEPVLNRVQGYASTGFAFRFQLVTEEELEVWNFTSPKDATFIVRQSAVGARGSEEQDLADDPKVKLIGAGIFNIEVDPVDGEGEFVAERVR</sequence>
<accession>A0A7C1NC29</accession>
<gene>
    <name evidence="1" type="ORF">ENP94_02915</name>
    <name evidence="2" type="ORF">ENS16_01590</name>
</gene>
<name>A0A7C1NC29_UNCW3</name>
<evidence type="ECO:0000313" key="2">
    <source>
        <dbReference type="EMBL" id="HFJ53368.1"/>
    </source>
</evidence>
<evidence type="ECO:0000313" key="1">
    <source>
        <dbReference type="EMBL" id="HEA86943.1"/>
    </source>
</evidence>
<proteinExistence type="predicted"/>
<comment type="caution">
    <text evidence="1">The sequence shown here is derived from an EMBL/GenBank/DDBJ whole genome shotgun (WGS) entry which is preliminary data.</text>
</comment>